<organism evidence="2 3">
    <name type="scientific">Dawidia soli</name>
    <dbReference type="NCBI Taxonomy" id="2782352"/>
    <lineage>
        <taxon>Bacteria</taxon>
        <taxon>Pseudomonadati</taxon>
        <taxon>Bacteroidota</taxon>
        <taxon>Cytophagia</taxon>
        <taxon>Cytophagales</taxon>
        <taxon>Chryseotaleaceae</taxon>
        <taxon>Dawidia</taxon>
    </lineage>
</organism>
<dbReference type="Proteomes" id="UP001319180">
    <property type="component" value="Unassembled WGS sequence"/>
</dbReference>
<keyword evidence="1" id="KW-0472">Membrane</keyword>
<sequence>MTKNLDTADTIVKLTLAVAVVVFYFGRVISGPVARGLVILAIALIVRFVAKALLLFITRD</sequence>
<comment type="caution">
    <text evidence="2">The sequence shown here is derived from an EMBL/GenBank/DDBJ whole genome shotgun (WGS) entry which is preliminary data.</text>
</comment>
<dbReference type="RefSeq" id="WP_254089698.1">
    <property type="nucleotide sequence ID" value="NZ_JAHESC010000008.1"/>
</dbReference>
<proteinExistence type="predicted"/>
<gene>
    <name evidence="2" type="ORF">KK078_07845</name>
</gene>
<feature type="transmembrane region" description="Helical" evidence="1">
    <location>
        <begin position="36"/>
        <end position="57"/>
    </location>
</feature>
<keyword evidence="3" id="KW-1185">Reference proteome</keyword>
<keyword evidence="1" id="KW-1133">Transmembrane helix</keyword>
<evidence type="ECO:0000313" key="2">
    <source>
        <dbReference type="EMBL" id="MBT1686461.1"/>
    </source>
</evidence>
<accession>A0AAP2D6V0</accession>
<dbReference type="EMBL" id="JAHESC010000008">
    <property type="protein sequence ID" value="MBT1686461.1"/>
    <property type="molecule type" value="Genomic_DNA"/>
</dbReference>
<evidence type="ECO:0000256" key="1">
    <source>
        <dbReference type="SAM" id="Phobius"/>
    </source>
</evidence>
<keyword evidence="1" id="KW-0812">Transmembrane</keyword>
<reference evidence="2 3" key="1">
    <citation type="submission" date="2021-05" db="EMBL/GenBank/DDBJ databases">
        <title>A Polyphasic approach of four new species of the genus Ohtaekwangia: Ohtaekwangia histidinii sp. nov., Ohtaekwangia cretensis sp. nov., Ohtaekwangia indiensis sp. nov., Ohtaekwangia reichenbachii sp. nov. from diverse environment.</title>
        <authorList>
            <person name="Octaviana S."/>
        </authorList>
    </citation>
    <scope>NUCLEOTIDE SEQUENCE [LARGE SCALE GENOMIC DNA]</scope>
    <source>
        <strain evidence="2 3">PWU37</strain>
    </source>
</reference>
<dbReference type="AlphaFoldDB" id="A0AAP2D6V0"/>
<evidence type="ECO:0000313" key="3">
    <source>
        <dbReference type="Proteomes" id="UP001319180"/>
    </source>
</evidence>
<name>A0AAP2D6V0_9BACT</name>
<feature type="transmembrane region" description="Helical" evidence="1">
    <location>
        <begin position="12"/>
        <end position="30"/>
    </location>
</feature>
<protein>
    <submittedName>
        <fullName evidence="2">Uncharacterized protein</fullName>
    </submittedName>
</protein>